<keyword evidence="1" id="KW-1133">Transmembrane helix</keyword>
<gene>
    <name evidence="4" type="ORF">COY66_05285</name>
</gene>
<dbReference type="InterPro" id="IPR021416">
    <property type="entry name" value="DUF3048_N"/>
</dbReference>
<evidence type="ECO:0000313" key="5">
    <source>
        <dbReference type="Proteomes" id="UP000230779"/>
    </source>
</evidence>
<dbReference type="Gene3D" id="3.50.90.10">
    <property type="entry name" value="YerB-like"/>
    <property type="match status" value="1"/>
</dbReference>
<keyword evidence="1" id="KW-0812">Transmembrane</keyword>
<dbReference type="Pfam" id="PF17479">
    <property type="entry name" value="DUF3048_C"/>
    <property type="match status" value="1"/>
</dbReference>
<name>A0A2M7RGU6_9BACT</name>
<feature type="domain" description="DUF3048" evidence="3">
    <location>
        <begin position="246"/>
        <end position="357"/>
    </location>
</feature>
<comment type="caution">
    <text evidence="4">The sequence shown here is derived from an EMBL/GenBank/DDBJ whole genome shotgun (WGS) entry which is preliminary data.</text>
</comment>
<evidence type="ECO:0000259" key="3">
    <source>
        <dbReference type="Pfam" id="PF17479"/>
    </source>
</evidence>
<dbReference type="InterPro" id="IPR035328">
    <property type="entry name" value="DUF3048_C"/>
</dbReference>
<reference evidence="4 5" key="1">
    <citation type="submission" date="2017-09" db="EMBL/GenBank/DDBJ databases">
        <title>Depth-based differentiation of microbial function through sediment-hosted aquifers and enrichment of novel symbionts in the deep terrestrial subsurface.</title>
        <authorList>
            <person name="Probst A.J."/>
            <person name="Ladd B."/>
            <person name="Jarett J.K."/>
            <person name="Geller-Mcgrath D.E."/>
            <person name="Sieber C.M."/>
            <person name="Emerson J.B."/>
            <person name="Anantharaman K."/>
            <person name="Thomas B.C."/>
            <person name="Malmstrom R."/>
            <person name="Stieglmeier M."/>
            <person name="Klingl A."/>
            <person name="Woyke T."/>
            <person name="Ryan C.M."/>
            <person name="Banfield J.F."/>
        </authorList>
    </citation>
    <scope>NUCLEOTIDE SEQUENCE [LARGE SCALE GENOMIC DNA]</scope>
    <source>
        <strain evidence="4">CG_4_10_14_0_8_um_filter_42_10</strain>
    </source>
</reference>
<dbReference type="AlphaFoldDB" id="A0A2M7RGU6"/>
<protein>
    <submittedName>
        <fullName evidence="4">DUF3048 domain-containing protein</fullName>
    </submittedName>
</protein>
<proteinExistence type="predicted"/>
<dbReference type="SUPFAM" id="SSF159774">
    <property type="entry name" value="YerB-like"/>
    <property type="match status" value="1"/>
</dbReference>
<dbReference type="Proteomes" id="UP000230779">
    <property type="component" value="Unassembled WGS sequence"/>
</dbReference>
<keyword evidence="1" id="KW-0472">Membrane</keyword>
<accession>A0A2M7RGU6</accession>
<evidence type="ECO:0000313" key="4">
    <source>
        <dbReference type="EMBL" id="PIY95985.1"/>
    </source>
</evidence>
<dbReference type="EMBL" id="PFMD01000062">
    <property type="protein sequence ID" value="PIY95985.1"/>
    <property type="molecule type" value="Genomic_DNA"/>
</dbReference>
<feature type="transmembrane region" description="Helical" evidence="1">
    <location>
        <begin position="20"/>
        <end position="38"/>
    </location>
</feature>
<dbReference type="InterPro" id="IPR023158">
    <property type="entry name" value="YerB-like_sf"/>
</dbReference>
<evidence type="ECO:0000259" key="2">
    <source>
        <dbReference type="Pfam" id="PF11258"/>
    </source>
</evidence>
<feature type="domain" description="DUF3048" evidence="2">
    <location>
        <begin position="84"/>
        <end position="213"/>
    </location>
</feature>
<sequence>METNKNKNNLFQITPLKIQLLVMGGVLILGGIIAWVFIGTTLVQAISLFSDQADNQVAVKTLESEPESLTEARLLDGRIVAKSDYDLLPVGVMIENLPSVRPQSGLSRAQVVYEALVEGFSTRFLVVYDPKELSDTIGPVRSARPYYLEWISELNGLYVHAGGSPDALAAVDGLGIRDLNALSKGQYFWRDHAQAAPHNLYTSKNLLDLAVRDLEYQDLKSEFEPWLYQDDPLLAERPEDAKKVIIKFSGYSYEVEYQYDRESDEYLRFNAGQAHLDRNTGEQLRAKNVIVVEIPPVVDIGEKGRLTFDISGEGRALVARHGEAIEGTWKKPDRLAKTRFYDQTGKEIELGRGSTWIHIVPETQEFGVE</sequence>
<dbReference type="Pfam" id="PF11258">
    <property type="entry name" value="DUF3048"/>
    <property type="match status" value="1"/>
</dbReference>
<organism evidence="4 5">
    <name type="scientific">Candidatus Kerfeldbacteria bacterium CG_4_10_14_0_8_um_filter_42_10</name>
    <dbReference type="NCBI Taxonomy" id="2014248"/>
    <lineage>
        <taxon>Bacteria</taxon>
        <taxon>Candidatus Kerfeldiibacteriota</taxon>
    </lineage>
</organism>
<evidence type="ECO:0000256" key="1">
    <source>
        <dbReference type="SAM" id="Phobius"/>
    </source>
</evidence>